<dbReference type="AlphaFoldDB" id="A0A1G2S7A2"/>
<reference evidence="2 3" key="1">
    <citation type="journal article" date="2016" name="Nat. Commun.">
        <title>Thousands of microbial genomes shed light on interconnected biogeochemical processes in an aquifer system.</title>
        <authorList>
            <person name="Anantharaman K."/>
            <person name="Brown C.T."/>
            <person name="Hug L.A."/>
            <person name="Sharon I."/>
            <person name="Castelle C.J."/>
            <person name="Probst A.J."/>
            <person name="Thomas B.C."/>
            <person name="Singh A."/>
            <person name="Wilkins M.J."/>
            <person name="Karaoz U."/>
            <person name="Brodie E.L."/>
            <person name="Williams K.H."/>
            <person name="Hubbard S.S."/>
            <person name="Banfield J.F."/>
        </authorList>
    </citation>
    <scope>NUCLEOTIDE SEQUENCE [LARGE SCALE GENOMIC DNA]</scope>
</reference>
<gene>
    <name evidence="2" type="ORF">A2675_01010</name>
</gene>
<keyword evidence="1" id="KW-1133">Transmembrane helix</keyword>
<dbReference type="STRING" id="1802723.A2675_01010"/>
<evidence type="ECO:0000256" key="1">
    <source>
        <dbReference type="SAM" id="Phobius"/>
    </source>
</evidence>
<evidence type="ECO:0000313" key="3">
    <source>
        <dbReference type="Proteomes" id="UP000176997"/>
    </source>
</evidence>
<proteinExistence type="predicted"/>
<organism evidence="2 3">
    <name type="scientific">Candidatus Yonathbacteria bacterium RIFCSPHIGHO2_01_FULL_51_10</name>
    <dbReference type="NCBI Taxonomy" id="1802723"/>
    <lineage>
        <taxon>Bacteria</taxon>
        <taxon>Candidatus Yonathiibacteriota</taxon>
    </lineage>
</organism>
<evidence type="ECO:0000313" key="2">
    <source>
        <dbReference type="EMBL" id="OHA81004.1"/>
    </source>
</evidence>
<keyword evidence="1" id="KW-0812">Transmembrane</keyword>
<dbReference type="InterPro" id="IPR043993">
    <property type="entry name" value="T4SS_pilin"/>
</dbReference>
<keyword evidence="1" id="KW-0472">Membrane</keyword>
<name>A0A1G2S7A2_9BACT</name>
<feature type="transmembrane region" description="Helical" evidence="1">
    <location>
        <begin position="25"/>
        <end position="46"/>
    </location>
</feature>
<dbReference type="EMBL" id="MHUS01000015">
    <property type="protein sequence ID" value="OHA81004.1"/>
    <property type="molecule type" value="Genomic_DNA"/>
</dbReference>
<dbReference type="Proteomes" id="UP000176997">
    <property type="component" value="Unassembled WGS sequence"/>
</dbReference>
<protein>
    <submittedName>
        <fullName evidence="2">Uncharacterized protein</fullName>
    </submittedName>
</protein>
<comment type="caution">
    <text evidence="2">The sequence shown here is derived from an EMBL/GenBank/DDBJ whole genome shotgun (WGS) entry which is preliminary data.</text>
</comment>
<accession>A0A1G2S7A2</accession>
<feature type="transmembrane region" description="Helical" evidence="1">
    <location>
        <begin position="66"/>
        <end position="91"/>
    </location>
</feature>
<dbReference type="Pfam" id="PF18895">
    <property type="entry name" value="T4SS_pilin"/>
    <property type="match status" value="1"/>
</dbReference>
<sequence>MLRAYAATNGGNALDTLIGKISQMIINPIIEFLMALAVIYFIWGILQFVRGYDTEEDRDNGRRHMLWSIVGFAIMVLVFAIINFVVSVLGIPDPY</sequence>